<reference evidence="2 3" key="1">
    <citation type="journal article" date="2017" name="BMC Genomics">
        <title>Genome sequencing of 39 Akkermansia muciniphila isolates reveals its population structure, genomic and functional diverisity, and global distribution in mammalian gut microbiotas.</title>
        <authorList>
            <person name="Guo X."/>
            <person name="Li S."/>
            <person name="Zhang J."/>
            <person name="Wu F."/>
            <person name="Li X."/>
            <person name="Wu D."/>
            <person name="Zhang M."/>
            <person name="Ou Z."/>
            <person name="Jie Z."/>
            <person name="Yan Q."/>
            <person name="Li P."/>
            <person name="Yi J."/>
            <person name="Peng Y."/>
        </authorList>
    </citation>
    <scope>NUCLEOTIDE SEQUENCE [LARGE SCALE GENOMIC DNA]</scope>
    <source>
        <strain evidence="2 3">GP43</strain>
    </source>
</reference>
<protein>
    <submittedName>
        <fullName evidence="2">Uncharacterized protein</fullName>
    </submittedName>
</protein>
<evidence type="ECO:0000256" key="1">
    <source>
        <dbReference type="SAM" id="MobiDB-lite"/>
    </source>
</evidence>
<gene>
    <name evidence="2" type="ORF">CXU09_03645</name>
</gene>
<evidence type="ECO:0000313" key="3">
    <source>
        <dbReference type="Proteomes" id="UP000235914"/>
    </source>
</evidence>
<proteinExistence type="predicted"/>
<comment type="caution">
    <text evidence="2">The sequence shown here is derived from an EMBL/GenBank/DDBJ whole genome shotgun (WGS) entry which is preliminary data.</text>
</comment>
<feature type="region of interest" description="Disordered" evidence="1">
    <location>
        <begin position="1"/>
        <end position="27"/>
    </location>
</feature>
<sequence>MTLTIRQPHQAAKKRNDGNAASARHGSAKPESRISSFCIEYFPLFALLKPVLPLMKFVLPLYLLTCLGPAFLVSFSCRGSATELPVKYIFELSDEPVKVHPGKIDTKSVFFPKYARGTSPETLKRQAALFQSHSPHEASKSKPAISIHMNDDKTERDVHERSGYEFHHAENQEEIVITTETPDEEVWLNDGDPDSPFFHTPRSAANTEIREIPMPSDSWPAWNEEEVNLHMNLPESAPRPLVVQPAPSGAIRTIIKSFNGTVFEADAQPMHPVWDQLPPGYVPIPALPAYQPTLLKKLQ</sequence>
<dbReference type="Proteomes" id="UP000235914">
    <property type="component" value="Unassembled WGS sequence"/>
</dbReference>
<dbReference type="EMBL" id="PJKN01000002">
    <property type="protein sequence ID" value="PNC56691.1"/>
    <property type="molecule type" value="Genomic_DNA"/>
</dbReference>
<name>A0AAP8NMC4_9BACT</name>
<feature type="compositionally biased region" description="Basic and acidic residues" evidence="1">
    <location>
        <begin position="149"/>
        <end position="160"/>
    </location>
</feature>
<accession>A0AAP8NMC4</accession>
<organism evidence="2 3">
    <name type="scientific">Akkermansia muciniphila</name>
    <dbReference type="NCBI Taxonomy" id="239935"/>
    <lineage>
        <taxon>Bacteria</taxon>
        <taxon>Pseudomonadati</taxon>
        <taxon>Verrucomicrobiota</taxon>
        <taxon>Verrucomicrobiia</taxon>
        <taxon>Verrucomicrobiales</taxon>
        <taxon>Akkermansiaceae</taxon>
        <taxon>Akkermansia</taxon>
    </lineage>
</organism>
<dbReference type="AlphaFoldDB" id="A0AAP8NMC4"/>
<feature type="region of interest" description="Disordered" evidence="1">
    <location>
        <begin position="130"/>
        <end position="160"/>
    </location>
</feature>
<evidence type="ECO:0000313" key="2">
    <source>
        <dbReference type="EMBL" id="PNC56691.1"/>
    </source>
</evidence>